<dbReference type="AlphaFoldDB" id="A0A317PSX2"/>
<feature type="transmembrane region" description="Helical" evidence="8">
    <location>
        <begin position="225"/>
        <end position="247"/>
    </location>
</feature>
<keyword evidence="4" id="KW-1003">Cell membrane</keyword>
<feature type="transmembrane region" description="Helical" evidence="8">
    <location>
        <begin position="253"/>
        <end position="273"/>
    </location>
</feature>
<dbReference type="InterPro" id="IPR004776">
    <property type="entry name" value="Mem_transp_PIN-like"/>
</dbReference>
<evidence type="ECO:0000256" key="4">
    <source>
        <dbReference type="ARBA" id="ARBA00022475"/>
    </source>
</evidence>
<evidence type="ECO:0008006" key="11">
    <source>
        <dbReference type="Google" id="ProtNLM"/>
    </source>
</evidence>
<dbReference type="EMBL" id="QGTR01000001">
    <property type="protein sequence ID" value="PWW04269.1"/>
    <property type="molecule type" value="Genomic_DNA"/>
</dbReference>
<dbReference type="Gene3D" id="1.20.1530.20">
    <property type="match status" value="1"/>
</dbReference>
<dbReference type="Proteomes" id="UP000246352">
    <property type="component" value="Unassembled WGS sequence"/>
</dbReference>
<evidence type="ECO:0000313" key="9">
    <source>
        <dbReference type="EMBL" id="PWW04269.1"/>
    </source>
</evidence>
<keyword evidence="10" id="KW-1185">Reference proteome</keyword>
<dbReference type="RefSeq" id="WP_110030721.1">
    <property type="nucleotide sequence ID" value="NZ_QGTR01000001.1"/>
</dbReference>
<evidence type="ECO:0000256" key="7">
    <source>
        <dbReference type="ARBA" id="ARBA00023136"/>
    </source>
</evidence>
<name>A0A317PSX2_9HYPH</name>
<dbReference type="PANTHER" id="PTHR36838:SF4">
    <property type="entry name" value="AUXIN EFFLUX CARRIER FAMILY PROTEIN"/>
    <property type="match status" value="1"/>
</dbReference>
<evidence type="ECO:0000256" key="8">
    <source>
        <dbReference type="SAM" id="Phobius"/>
    </source>
</evidence>
<protein>
    <recommendedName>
        <fullName evidence="11">Transporter</fullName>
    </recommendedName>
</protein>
<comment type="caution">
    <text evidence="9">The sequence shown here is derived from an EMBL/GenBank/DDBJ whole genome shotgun (WGS) entry which is preliminary data.</text>
</comment>
<evidence type="ECO:0000256" key="5">
    <source>
        <dbReference type="ARBA" id="ARBA00022692"/>
    </source>
</evidence>
<keyword evidence="7 8" id="KW-0472">Membrane</keyword>
<dbReference type="PANTHER" id="PTHR36838">
    <property type="entry name" value="AUXIN EFFLUX CARRIER FAMILY PROTEIN"/>
    <property type="match status" value="1"/>
</dbReference>
<feature type="transmembrane region" description="Helical" evidence="8">
    <location>
        <begin position="280"/>
        <end position="306"/>
    </location>
</feature>
<proteinExistence type="inferred from homology"/>
<comment type="similarity">
    <text evidence="2">Belongs to the auxin efflux carrier (TC 2.A.69) family.</text>
</comment>
<gene>
    <name evidence="9" type="ORF">DFR52_101964</name>
</gene>
<comment type="subcellular location">
    <subcellularLocation>
        <location evidence="1">Cell membrane</location>
        <topology evidence="1">Multi-pass membrane protein</topology>
    </subcellularLocation>
</comment>
<feature type="transmembrane region" description="Helical" evidence="8">
    <location>
        <begin position="196"/>
        <end position="213"/>
    </location>
</feature>
<reference evidence="9 10" key="1">
    <citation type="submission" date="2018-05" db="EMBL/GenBank/DDBJ databases">
        <title>Genomic Encyclopedia of Type Strains, Phase IV (KMG-IV): sequencing the most valuable type-strain genomes for metagenomic binning, comparative biology and taxonomic classification.</title>
        <authorList>
            <person name="Goeker M."/>
        </authorList>
    </citation>
    <scope>NUCLEOTIDE SEQUENCE [LARGE SCALE GENOMIC DNA]</scope>
    <source>
        <strain evidence="9 10">DSM 16791</strain>
    </source>
</reference>
<keyword evidence="5 8" id="KW-0812">Transmembrane</keyword>
<evidence type="ECO:0000256" key="6">
    <source>
        <dbReference type="ARBA" id="ARBA00022989"/>
    </source>
</evidence>
<keyword evidence="3" id="KW-0813">Transport</keyword>
<accession>A0A317PSX2</accession>
<evidence type="ECO:0000256" key="1">
    <source>
        <dbReference type="ARBA" id="ARBA00004651"/>
    </source>
</evidence>
<evidence type="ECO:0000256" key="3">
    <source>
        <dbReference type="ARBA" id="ARBA00022448"/>
    </source>
</evidence>
<feature type="transmembrane region" description="Helical" evidence="8">
    <location>
        <begin position="164"/>
        <end position="184"/>
    </location>
</feature>
<dbReference type="OrthoDB" id="9805563at2"/>
<evidence type="ECO:0000313" key="10">
    <source>
        <dbReference type="Proteomes" id="UP000246352"/>
    </source>
</evidence>
<feature type="transmembrane region" description="Helical" evidence="8">
    <location>
        <begin position="62"/>
        <end position="83"/>
    </location>
</feature>
<feature type="transmembrane region" description="Helical" evidence="8">
    <location>
        <begin position="38"/>
        <end position="55"/>
    </location>
</feature>
<evidence type="ECO:0000256" key="2">
    <source>
        <dbReference type="ARBA" id="ARBA00010145"/>
    </source>
</evidence>
<keyword evidence="6 8" id="KW-1133">Transmembrane helix</keyword>
<dbReference type="GO" id="GO:0055085">
    <property type="term" value="P:transmembrane transport"/>
    <property type="evidence" value="ECO:0007669"/>
    <property type="project" value="InterPro"/>
</dbReference>
<feature type="transmembrane region" description="Helical" evidence="8">
    <location>
        <begin position="125"/>
        <end position="152"/>
    </location>
</feature>
<sequence>MLPIFESILPIFLLVLLGVVLRRSPLLDPGLWPGLETLGYYVLFPALLFLTLAEADFAGLELGTIGLVSLIAIGVMAALLLALHPLMRARGVSDASYTSVFQTASRWNAFIALAIAERIAGPQGLALVALVMAVIIIPLNLTNVAIMVWFGSGTRSFGSFIRRLAGNPLILGCMAGLVVNALPFDLYPPLEQTVDLMSRSALGLGLLMVGAALKVSDALRPGPAVLLATGLKLVVFPVLMVAIALLAGLGGQTLIVLSLCAAVPTAMNGYLLARQMGGDAPLYAAVATLQTAASFITIPAVLAVTAQLAGG</sequence>
<organism evidence="9 10">
    <name type="scientific">Hoeflea marina</name>
    <dbReference type="NCBI Taxonomy" id="274592"/>
    <lineage>
        <taxon>Bacteria</taxon>
        <taxon>Pseudomonadati</taxon>
        <taxon>Pseudomonadota</taxon>
        <taxon>Alphaproteobacteria</taxon>
        <taxon>Hyphomicrobiales</taxon>
        <taxon>Rhizobiaceae</taxon>
        <taxon>Hoeflea</taxon>
    </lineage>
</organism>
<dbReference type="InterPro" id="IPR038770">
    <property type="entry name" value="Na+/solute_symporter_sf"/>
</dbReference>
<dbReference type="Pfam" id="PF03547">
    <property type="entry name" value="Mem_trans"/>
    <property type="match status" value="1"/>
</dbReference>
<dbReference type="GO" id="GO:0005886">
    <property type="term" value="C:plasma membrane"/>
    <property type="evidence" value="ECO:0007669"/>
    <property type="project" value="UniProtKB-SubCell"/>
</dbReference>